<evidence type="ECO:0000256" key="5">
    <source>
        <dbReference type="ARBA" id="ARBA00023163"/>
    </source>
</evidence>
<evidence type="ECO:0000256" key="6">
    <source>
        <dbReference type="PROSITE-ProRule" id="PRU00169"/>
    </source>
</evidence>
<gene>
    <name evidence="10" type="primary">cprR</name>
    <name evidence="10" type="ORF">GCM10022414_19870</name>
</gene>
<dbReference type="InterPro" id="IPR001789">
    <property type="entry name" value="Sig_transdc_resp-reg_receiver"/>
</dbReference>
<proteinExistence type="predicted"/>
<dbReference type="InterPro" id="IPR011006">
    <property type="entry name" value="CheY-like_superfamily"/>
</dbReference>
<dbReference type="Gene3D" id="3.40.50.2300">
    <property type="match status" value="1"/>
</dbReference>
<dbReference type="CDD" id="cd00383">
    <property type="entry name" value="trans_reg_C"/>
    <property type="match status" value="1"/>
</dbReference>
<accession>A0ABP7WSC5</accession>
<sequence>MNILLVEDDLDLAATVVDFFELESTICDHAANGVAGLNLIQQNDYDAIILDINMPKMNGLSVCASMRQEGIDTPVLMLTARDTLEDKLEGFASGTDDYLVKPFELKELLVRVNALAKRRSGQVEKFHIADLAIDTRLKQAVRNGETLKLSPTGYKILEALARRSPAPVSREKLIHAVWGDNVPDSNSLKVHLYNLRKLVDQDNNKALIQTIGSQGFALRSPAD</sequence>
<keyword evidence="2" id="KW-0902">Two-component regulatory system</keyword>
<dbReference type="InterPro" id="IPR039420">
    <property type="entry name" value="WalR-like"/>
</dbReference>
<keyword evidence="11" id="KW-1185">Reference proteome</keyword>
<dbReference type="PROSITE" id="PS51755">
    <property type="entry name" value="OMPR_PHOB"/>
    <property type="match status" value="1"/>
</dbReference>
<dbReference type="SMART" id="SM00862">
    <property type="entry name" value="Trans_reg_C"/>
    <property type="match status" value="1"/>
</dbReference>
<dbReference type="SMART" id="SM00448">
    <property type="entry name" value="REC"/>
    <property type="match status" value="1"/>
</dbReference>
<feature type="domain" description="Response regulatory" evidence="8">
    <location>
        <begin position="2"/>
        <end position="116"/>
    </location>
</feature>
<dbReference type="PROSITE" id="PS50110">
    <property type="entry name" value="RESPONSE_REGULATORY"/>
    <property type="match status" value="1"/>
</dbReference>
<dbReference type="RefSeq" id="WP_344935320.1">
    <property type="nucleotide sequence ID" value="NZ_BAABDM010000003.1"/>
</dbReference>
<dbReference type="PANTHER" id="PTHR48111:SF22">
    <property type="entry name" value="REGULATOR OF RPOS"/>
    <property type="match status" value="1"/>
</dbReference>
<dbReference type="InterPro" id="IPR036388">
    <property type="entry name" value="WH-like_DNA-bd_sf"/>
</dbReference>
<dbReference type="SUPFAM" id="SSF52172">
    <property type="entry name" value="CheY-like"/>
    <property type="match status" value="1"/>
</dbReference>
<evidence type="ECO:0000256" key="3">
    <source>
        <dbReference type="ARBA" id="ARBA00023015"/>
    </source>
</evidence>
<dbReference type="InterPro" id="IPR001867">
    <property type="entry name" value="OmpR/PhoB-type_DNA-bd"/>
</dbReference>
<evidence type="ECO:0000256" key="1">
    <source>
        <dbReference type="ARBA" id="ARBA00022553"/>
    </source>
</evidence>
<keyword evidence="3" id="KW-0805">Transcription regulation</keyword>
<keyword evidence="1 6" id="KW-0597">Phosphoprotein</keyword>
<feature type="domain" description="OmpR/PhoB-type" evidence="9">
    <location>
        <begin position="123"/>
        <end position="220"/>
    </location>
</feature>
<dbReference type="PANTHER" id="PTHR48111">
    <property type="entry name" value="REGULATOR OF RPOS"/>
    <property type="match status" value="1"/>
</dbReference>
<dbReference type="EMBL" id="BAABDM010000003">
    <property type="protein sequence ID" value="GAA4095674.1"/>
    <property type="molecule type" value="Genomic_DNA"/>
</dbReference>
<keyword evidence="5" id="KW-0804">Transcription</keyword>
<dbReference type="SUPFAM" id="SSF46894">
    <property type="entry name" value="C-terminal effector domain of the bipartite response regulators"/>
    <property type="match status" value="1"/>
</dbReference>
<dbReference type="CDD" id="cd17624">
    <property type="entry name" value="REC_OmpR_PmrA-like"/>
    <property type="match status" value="1"/>
</dbReference>
<evidence type="ECO:0000256" key="4">
    <source>
        <dbReference type="ARBA" id="ARBA00023125"/>
    </source>
</evidence>
<dbReference type="InterPro" id="IPR016032">
    <property type="entry name" value="Sig_transdc_resp-reg_C-effctor"/>
</dbReference>
<name>A0ABP7WSC5_9GAMM</name>
<dbReference type="Gene3D" id="6.10.250.690">
    <property type="match status" value="1"/>
</dbReference>
<organism evidence="10 11">
    <name type="scientific">Zhongshania borealis</name>
    <dbReference type="NCBI Taxonomy" id="889488"/>
    <lineage>
        <taxon>Bacteria</taxon>
        <taxon>Pseudomonadati</taxon>
        <taxon>Pseudomonadota</taxon>
        <taxon>Gammaproteobacteria</taxon>
        <taxon>Cellvibrionales</taxon>
        <taxon>Spongiibacteraceae</taxon>
        <taxon>Zhongshania</taxon>
    </lineage>
</organism>
<dbReference type="Pfam" id="PF00486">
    <property type="entry name" value="Trans_reg_C"/>
    <property type="match status" value="1"/>
</dbReference>
<comment type="caution">
    <text evidence="10">The sequence shown here is derived from an EMBL/GenBank/DDBJ whole genome shotgun (WGS) entry which is preliminary data.</text>
</comment>
<evidence type="ECO:0000313" key="10">
    <source>
        <dbReference type="EMBL" id="GAA4095674.1"/>
    </source>
</evidence>
<keyword evidence="4 7" id="KW-0238">DNA-binding</keyword>
<dbReference type="Pfam" id="PF00072">
    <property type="entry name" value="Response_reg"/>
    <property type="match status" value="1"/>
</dbReference>
<evidence type="ECO:0000313" key="11">
    <source>
        <dbReference type="Proteomes" id="UP001500392"/>
    </source>
</evidence>
<evidence type="ECO:0000256" key="2">
    <source>
        <dbReference type="ARBA" id="ARBA00023012"/>
    </source>
</evidence>
<evidence type="ECO:0000256" key="7">
    <source>
        <dbReference type="PROSITE-ProRule" id="PRU01091"/>
    </source>
</evidence>
<evidence type="ECO:0000259" key="9">
    <source>
        <dbReference type="PROSITE" id="PS51755"/>
    </source>
</evidence>
<dbReference type="Proteomes" id="UP001500392">
    <property type="component" value="Unassembled WGS sequence"/>
</dbReference>
<dbReference type="Gene3D" id="1.10.10.10">
    <property type="entry name" value="Winged helix-like DNA-binding domain superfamily/Winged helix DNA-binding domain"/>
    <property type="match status" value="1"/>
</dbReference>
<reference evidence="11" key="1">
    <citation type="journal article" date="2019" name="Int. J. Syst. Evol. Microbiol.">
        <title>The Global Catalogue of Microorganisms (GCM) 10K type strain sequencing project: providing services to taxonomists for standard genome sequencing and annotation.</title>
        <authorList>
            <consortium name="The Broad Institute Genomics Platform"/>
            <consortium name="The Broad Institute Genome Sequencing Center for Infectious Disease"/>
            <person name="Wu L."/>
            <person name="Ma J."/>
        </authorList>
    </citation>
    <scope>NUCLEOTIDE SEQUENCE [LARGE SCALE GENOMIC DNA]</scope>
    <source>
        <strain evidence="11">JCM 17304</strain>
    </source>
</reference>
<feature type="modified residue" description="4-aspartylphosphate" evidence="6">
    <location>
        <position position="51"/>
    </location>
</feature>
<evidence type="ECO:0000259" key="8">
    <source>
        <dbReference type="PROSITE" id="PS50110"/>
    </source>
</evidence>
<feature type="DNA-binding region" description="OmpR/PhoB-type" evidence="7">
    <location>
        <begin position="123"/>
        <end position="220"/>
    </location>
</feature>
<protein>
    <submittedName>
        <fullName evidence="10">Cationic peptide response regulator transcription factor CprR</fullName>
    </submittedName>
</protein>